<gene>
    <name evidence="1" type="ORF">UFOPK1874_00175</name>
</gene>
<proteinExistence type="predicted"/>
<reference evidence="1" key="1">
    <citation type="submission" date="2020-05" db="EMBL/GenBank/DDBJ databases">
        <authorList>
            <person name="Chiriac C."/>
            <person name="Salcher M."/>
            <person name="Ghai R."/>
            <person name="Kavagutti S V."/>
        </authorList>
    </citation>
    <scope>NUCLEOTIDE SEQUENCE</scope>
</reference>
<protein>
    <submittedName>
        <fullName evidence="1">Unannotated protein</fullName>
    </submittedName>
</protein>
<accession>A0A6J6GZY3</accession>
<dbReference type="EMBL" id="CAEZUX010000007">
    <property type="protein sequence ID" value="CAB4606982.1"/>
    <property type="molecule type" value="Genomic_DNA"/>
</dbReference>
<organism evidence="1">
    <name type="scientific">freshwater metagenome</name>
    <dbReference type="NCBI Taxonomy" id="449393"/>
    <lineage>
        <taxon>unclassified sequences</taxon>
        <taxon>metagenomes</taxon>
        <taxon>ecological metagenomes</taxon>
    </lineage>
</organism>
<sequence>MMPVPDASTVATFGATTAQAIVATSVDTMKRHAREVKVRTEVMAWEMHPY</sequence>
<name>A0A6J6GZY3_9ZZZZ</name>
<evidence type="ECO:0000313" key="1">
    <source>
        <dbReference type="EMBL" id="CAB4606982.1"/>
    </source>
</evidence>
<dbReference type="AlphaFoldDB" id="A0A6J6GZY3"/>